<evidence type="ECO:0000313" key="11">
    <source>
        <dbReference type="Proteomes" id="UP000013827"/>
    </source>
</evidence>
<keyword evidence="4" id="KW-0150">Chloroplast</keyword>
<dbReference type="AlphaFoldDB" id="A0A0D3JLH5"/>
<evidence type="ECO:0000256" key="4">
    <source>
        <dbReference type="ARBA" id="ARBA00022528"/>
    </source>
</evidence>
<dbReference type="KEGG" id="ehx:EMIHUDRAFT_443881"/>
<feature type="region of interest" description="Disordered" evidence="9">
    <location>
        <begin position="142"/>
        <end position="162"/>
    </location>
</feature>
<dbReference type="PaxDb" id="2903-EOD24360"/>
<reference evidence="10" key="2">
    <citation type="submission" date="2024-10" db="UniProtKB">
        <authorList>
            <consortium name="EnsemblProtists"/>
        </authorList>
    </citation>
    <scope>IDENTIFICATION</scope>
</reference>
<keyword evidence="6" id="KW-0808">Transferase</keyword>
<evidence type="ECO:0000256" key="7">
    <source>
        <dbReference type="ARBA" id="ARBA00023136"/>
    </source>
</evidence>
<accession>A0A0D3JLH5</accession>
<keyword evidence="11" id="KW-1185">Reference proteome</keyword>
<sequence>MLVVCLAFAPRQPPGLAGRAWLPAHRARPTRPPLLGDAPEEDGAETLVTVAAAEPRPSGEREQPKGMLWGRIRRRFRRQPVHERRAARSSEEADIVEAKALEAAAAPAEEGMEEGGRVESQRDLCASDAGADHDTVEINVRGRDNAAGGSSGGGGGGGGGGLSLVEDIAEEVQAAIDERRSRLNSRLTSSLRTFRDEVLDEVETQADQARQRKDKYSRRREEILDSLGELREDILSDIEVTISGVVAGGRRVERGLRELRSEWEEEVDALIADARADVELAVRDVEDAIEAQRSEVRRATETFNAQWIGQGRGEGRRGGGANVTAFNLTAWAARGGGGGLAKYLAETQDNIRSIEEDLEADLSDFKARWAVTAARLEYLPQELPKLRTLASVRAYVADTIFEGGTLPLVRRARRRASSPSGESDQPTKAPAKDYAKLKDPLGVRLAAAQGDVLRPTPDSDLRSGGRRLAILTTAALPWMTGTAVNPLLRAAYLAAKGYPVTLYVPWLPKQDQLLLFPRGLAFDKPAQQEAYSRWWLSNRANVEPPPSLRIRWYPANYEPGIGGIIQSGKIDLAALVPPEERDVAILEEPEHLNWYHHGSRWPELYRHVVGVAHTNYLQYSRLQYPGLEGQLKERWMELLNAVVCAAYTDVVVKLSPTLVDVPGHNLVCNVHGVRGEFLAVGAQAARNAGSFFDRGAYFLGKALWTKGYRELLDALAAHGPAGGDAPLPPLHTFGSGPDEAAIRSEVERLGVDVVTHEGIDHAHPSMHGYSLFVNPSTSDVLCTATAEALAMGKKVLIPDHPSNLFFKQFSNAILYDDPAQLGSLISEALATPPAAMTKMEQYALSWEAATERLLDAAALPAGTRRPKERPLHSLAYGVHYTMGTQPLCDVLRVASGVRPVFSVEERLRAAVGLATGDRGDSDGEKGVVEVGSSGGGGGGGGGSSSSVGETFGGESGRSRGEQQPSADGSTDGANRWRAR</sequence>
<comment type="subcellular location">
    <subcellularLocation>
        <location evidence="2">Membrane</location>
    </subcellularLocation>
    <subcellularLocation>
        <location evidence="1">Plastid</location>
        <location evidence="1">Chloroplast</location>
    </subcellularLocation>
</comment>
<dbReference type="STRING" id="2903.R1ECE1"/>
<evidence type="ECO:0000313" key="10">
    <source>
        <dbReference type="EnsemblProtists" id="EOD24360"/>
    </source>
</evidence>
<comment type="similarity">
    <text evidence="3">Belongs to the glycosyltransferase group 1 family. Glycosyltransferase 4 subfamily.</text>
</comment>
<dbReference type="PANTHER" id="PTHR46132">
    <property type="entry name" value="DIGALACTOSYLDIACYLGLYCEROL SYNTHASE 2, CHLOROPLASTIC"/>
    <property type="match status" value="1"/>
</dbReference>
<dbReference type="Proteomes" id="UP000013827">
    <property type="component" value="Unassembled WGS sequence"/>
</dbReference>
<dbReference type="HOGENOM" id="CLU_303935_0_0_1"/>
<keyword evidence="7" id="KW-0472">Membrane</keyword>
<protein>
    <recommendedName>
        <fullName evidence="12">Digalactosyldiacylglycerol synthase</fullName>
    </recommendedName>
</protein>
<dbReference type="SUPFAM" id="SSF53756">
    <property type="entry name" value="UDP-Glycosyltransferase/glycogen phosphorylase"/>
    <property type="match status" value="1"/>
</dbReference>
<feature type="compositionally biased region" description="Gly residues" evidence="9">
    <location>
        <begin position="149"/>
        <end position="162"/>
    </location>
</feature>
<dbReference type="CDD" id="cd01635">
    <property type="entry name" value="Glycosyltransferase_GTB-type"/>
    <property type="match status" value="1"/>
</dbReference>
<keyword evidence="5" id="KW-0934">Plastid</keyword>
<evidence type="ECO:0000256" key="9">
    <source>
        <dbReference type="SAM" id="MobiDB-lite"/>
    </source>
</evidence>
<evidence type="ECO:0000256" key="6">
    <source>
        <dbReference type="ARBA" id="ARBA00022679"/>
    </source>
</evidence>
<proteinExistence type="inferred from homology"/>
<evidence type="ECO:0000256" key="3">
    <source>
        <dbReference type="ARBA" id="ARBA00009481"/>
    </source>
</evidence>
<organism evidence="10 11">
    <name type="scientific">Emiliania huxleyi (strain CCMP1516)</name>
    <dbReference type="NCBI Taxonomy" id="280463"/>
    <lineage>
        <taxon>Eukaryota</taxon>
        <taxon>Haptista</taxon>
        <taxon>Haptophyta</taxon>
        <taxon>Prymnesiophyceae</taxon>
        <taxon>Isochrysidales</taxon>
        <taxon>Noelaerhabdaceae</taxon>
        <taxon>Emiliania</taxon>
    </lineage>
</organism>
<dbReference type="eggNOG" id="ENOG502QQ73">
    <property type="taxonomic scope" value="Eukaryota"/>
</dbReference>
<evidence type="ECO:0000256" key="2">
    <source>
        <dbReference type="ARBA" id="ARBA00004370"/>
    </source>
</evidence>
<dbReference type="RefSeq" id="XP_005776789.1">
    <property type="nucleotide sequence ID" value="XM_005776732.1"/>
</dbReference>
<evidence type="ECO:0000256" key="1">
    <source>
        <dbReference type="ARBA" id="ARBA00004229"/>
    </source>
</evidence>
<feature type="compositionally biased region" description="Gly residues" evidence="9">
    <location>
        <begin position="932"/>
        <end position="943"/>
    </location>
</feature>
<feature type="coiled-coil region" evidence="8">
    <location>
        <begin position="275"/>
        <end position="302"/>
    </location>
</feature>
<reference evidence="11" key="1">
    <citation type="journal article" date="2013" name="Nature">
        <title>Pan genome of the phytoplankton Emiliania underpins its global distribution.</title>
        <authorList>
            <person name="Read B.A."/>
            <person name="Kegel J."/>
            <person name="Klute M.J."/>
            <person name="Kuo A."/>
            <person name="Lefebvre S.C."/>
            <person name="Maumus F."/>
            <person name="Mayer C."/>
            <person name="Miller J."/>
            <person name="Monier A."/>
            <person name="Salamov A."/>
            <person name="Young J."/>
            <person name="Aguilar M."/>
            <person name="Claverie J.M."/>
            <person name="Frickenhaus S."/>
            <person name="Gonzalez K."/>
            <person name="Herman E.K."/>
            <person name="Lin Y.C."/>
            <person name="Napier J."/>
            <person name="Ogata H."/>
            <person name="Sarno A.F."/>
            <person name="Shmutz J."/>
            <person name="Schroeder D."/>
            <person name="de Vargas C."/>
            <person name="Verret F."/>
            <person name="von Dassow P."/>
            <person name="Valentin K."/>
            <person name="Van de Peer Y."/>
            <person name="Wheeler G."/>
            <person name="Dacks J.B."/>
            <person name="Delwiche C.F."/>
            <person name="Dyhrman S.T."/>
            <person name="Glockner G."/>
            <person name="John U."/>
            <person name="Richards T."/>
            <person name="Worden A.Z."/>
            <person name="Zhang X."/>
            <person name="Grigoriev I.V."/>
            <person name="Allen A.E."/>
            <person name="Bidle K."/>
            <person name="Borodovsky M."/>
            <person name="Bowler C."/>
            <person name="Brownlee C."/>
            <person name="Cock J.M."/>
            <person name="Elias M."/>
            <person name="Gladyshev V.N."/>
            <person name="Groth M."/>
            <person name="Guda C."/>
            <person name="Hadaegh A."/>
            <person name="Iglesias-Rodriguez M.D."/>
            <person name="Jenkins J."/>
            <person name="Jones B.M."/>
            <person name="Lawson T."/>
            <person name="Leese F."/>
            <person name="Lindquist E."/>
            <person name="Lobanov A."/>
            <person name="Lomsadze A."/>
            <person name="Malik S.B."/>
            <person name="Marsh M.E."/>
            <person name="Mackinder L."/>
            <person name="Mock T."/>
            <person name="Mueller-Roeber B."/>
            <person name="Pagarete A."/>
            <person name="Parker M."/>
            <person name="Probert I."/>
            <person name="Quesneville H."/>
            <person name="Raines C."/>
            <person name="Rensing S.A."/>
            <person name="Riano-Pachon D.M."/>
            <person name="Richier S."/>
            <person name="Rokitta S."/>
            <person name="Shiraiwa Y."/>
            <person name="Soanes D.M."/>
            <person name="van der Giezen M."/>
            <person name="Wahlund T.M."/>
            <person name="Williams B."/>
            <person name="Wilson W."/>
            <person name="Wolfe G."/>
            <person name="Wurch L.L."/>
        </authorList>
    </citation>
    <scope>NUCLEOTIDE SEQUENCE</scope>
</reference>
<dbReference type="GeneID" id="17269905"/>
<keyword evidence="8" id="KW-0175">Coiled coil</keyword>
<evidence type="ECO:0000256" key="8">
    <source>
        <dbReference type="SAM" id="Coils"/>
    </source>
</evidence>
<dbReference type="GO" id="GO:0009507">
    <property type="term" value="C:chloroplast"/>
    <property type="evidence" value="ECO:0007669"/>
    <property type="project" value="UniProtKB-SubCell"/>
</dbReference>
<dbReference type="GO" id="GO:0016020">
    <property type="term" value="C:membrane"/>
    <property type="evidence" value="ECO:0007669"/>
    <property type="project" value="UniProtKB-SubCell"/>
</dbReference>
<dbReference type="GO" id="GO:0046481">
    <property type="term" value="F:digalactosyldiacylglycerol synthase activity"/>
    <property type="evidence" value="ECO:0007669"/>
    <property type="project" value="InterPro"/>
</dbReference>
<dbReference type="Gene3D" id="3.40.50.2000">
    <property type="entry name" value="Glycogen Phosphorylase B"/>
    <property type="match status" value="1"/>
</dbReference>
<feature type="compositionally biased region" description="Polar residues" evidence="9">
    <location>
        <begin position="961"/>
        <end position="972"/>
    </location>
</feature>
<dbReference type="PANTHER" id="PTHR46132:SF1">
    <property type="entry name" value="DIGALACTOSYLDIACYLGLYCEROL SYNTHASE 2, CHLOROPLASTIC"/>
    <property type="match status" value="1"/>
</dbReference>
<feature type="coiled-coil region" evidence="8">
    <location>
        <begin position="199"/>
        <end position="233"/>
    </location>
</feature>
<evidence type="ECO:0000256" key="5">
    <source>
        <dbReference type="ARBA" id="ARBA00022640"/>
    </source>
</evidence>
<dbReference type="EnsemblProtists" id="EOD24360">
    <property type="protein sequence ID" value="EOD24360"/>
    <property type="gene ID" value="EMIHUDRAFT_443881"/>
</dbReference>
<feature type="region of interest" description="Disordered" evidence="9">
    <location>
        <begin position="914"/>
        <end position="979"/>
    </location>
</feature>
<feature type="region of interest" description="Disordered" evidence="9">
    <location>
        <begin position="411"/>
        <end position="433"/>
    </location>
</feature>
<evidence type="ECO:0008006" key="12">
    <source>
        <dbReference type="Google" id="ProtNLM"/>
    </source>
</evidence>
<name>A0A0D3JLH5_EMIH1</name>
<dbReference type="InterPro" id="IPR044525">
    <property type="entry name" value="DGDG1/2"/>
</dbReference>
<feature type="compositionally biased region" description="Basic and acidic residues" evidence="9">
    <location>
        <begin position="917"/>
        <end position="927"/>
    </location>
</feature>